<feature type="domain" description="Nephrocystin 3-like N-terminal" evidence="5">
    <location>
        <begin position="250"/>
        <end position="366"/>
    </location>
</feature>
<evidence type="ECO:0000259" key="3">
    <source>
        <dbReference type="Pfam" id="PF17100"/>
    </source>
</evidence>
<feature type="domain" description="GPI inositol-deacylase winged helix" evidence="4">
    <location>
        <begin position="417"/>
        <end position="495"/>
    </location>
</feature>
<dbReference type="Pfam" id="PF17100">
    <property type="entry name" value="NACHT_N"/>
    <property type="match status" value="1"/>
</dbReference>
<protein>
    <recommendedName>
        <fullName evidence="8">NACHT domain-containing protein</fullName>
    </recommendedName>
</protein>
<keyword evidence="1" id="KW-0677">Repeat</keyword>
<proteinExistence type="predicted"/>
<name>A0AAE8SRL3_9PEZI</name>
<keyword evidence="7" id="KW-1185">Reference proteome</keyword>
<dbReference type="AlphaFoldDB" id="A0AAE8SRL3"/>
<evidence type="ECO:0000313" key="7">
    <source>
        <dbReference type="Proteomes" id="UP001187682"/>
    </source>
</evidence>
<feature type="domain" description="NWD NACHT-NTPase N-terminal" evidence="3">
    <location>
        <begin position="1"/>
        <end position="165"/>
    </location>
</feature>
<dbReference type="PANTHER" id="PTHR10039">
    <property type="entry name" value="AMELOGENIN"/>
    <property type="match status" value="1"/>
</dbReference>
<dbReference type="Pfam" id="PF22939">
    <property type="entry name" value="WHD_GPIID"/>
    <property type="match status" value="1"/>
</dbReference>
<evidence type="ECO:0000259" key="5">
    <source>
        <dbReference type="Pfam" id="PF24883"/>
    </source>
</evidence>
<evidence type="ECO:0008006" key="8">
    <source>
        <dbReference type="Google" id="ProtNLM"/>
    </source>
</evidence>
<dbReference type="EMBL" id="ONZQ02000001">
    <property type="protein sequence ID" value="SPN97662.1"/>
    <property type="molecule type" value="Genomic_DNA"/>
</dbReference>
<dbReference type="InterPro" id="IPR031359">
    <property type="entry name" value="NACHT_N"/>
</dbReference>
<accession>A0AAE8SRL3</accession>
<feature type="compositionally biased region" description="Basic and acidic residues" evidence="2">
    <location>
        <begin position="202"/>
        <end position="224"/>
    </location>
</feature>
<dbReference type="InterPro" id="IPR054471">
    <property type="entry name" value="GPIID_WHD"/>
</dbReference>
<reference evidence="6" key="1">
    <citation type="submission" date="2018-03" db="EMBL/GenBank/DDBJ databases">
        <authorList>
            <person name="Guldener U."/>
        </authorList>
    </citation>
    <scope>NUCLEOTIDE SEQUENCE</scope>
</reference>
<dbReference type="InterPro" id="IPR056884">
    <property type="entry name" value="NPHP3-like_N"/>
</dbReference>
<organism evidence="6 7">
    <name type="scientific">Cephalotrichum gorgonifer</name>
    <dbReference type="NCBI Taxonomy" id="2041049"/>
    <lineage>
        <taxon>Eukaryota</taxon>
        <taxon>Fungi</taxon>
        <taxon>Dikarya</taxon>
        <taxon>Ascomycota</taxon>
        <taxon>Pezizomycotina</taxon>
        <taxon>Sordariomycetes</taxon>
        <taxon>Hypocreomycetidae</taxon>
        <taxon>Microascales</taxon>
        <taxon>Microascaceae</taxon>
        <taxon>Cephalotrichum</taxon>
    </lineage>
</organism>
<evidence type="ECO:0000313" key="6">
    <source>
        <dbReference type="EMBL" id="SPN97662.1"/>
    </source>
</evidence>
<sequence length="620" mass="70427">MKQLVQAGLERTQKEAAIKREINAGLQAMQAVKGAMDKAVQAAPEAAVAWVGVCFGLEILSNPVTEPGINRQGIAYVISRMEWYWNLVDLLLDDNKNEKSSAGLRDELEKHVSQLYQKLLLYEIKSVCLYRRSHAAVVLRDVFKLDDWAGQLNEIQDAEAAVNRDSEQYNTEQVKSYLQGLADTAHSQGLKLQDIHLSIEDQTRQQEKRHQDDKDEQCLKDLRGTDPYGTDPRDDKTRIQDTKGGLLWDSYRWILDHDGFRRFHDNPQSRLLWIKGDPGKGKTMLMCGIIDELEKEPNNCLSYFFCQATEARLSNATAVLRGLIYFLVDRQPLLTSYVRKRYKVDQLARSKNYDQKTRDAVQRHLTGNADGTFLWVALVCQELAGPEIRKRHTLSTLESFPPGLGSLYKRMIEKVSSSKDANLCKEILATVSIAYRPLALEELKALSKSLEDFDDHDEMEEIIRSCGSFLTLRKGVVSFVHQSAKDFLLDKASDFILPSGIAHQHRRIFSRSLEVLKTLRRDIYSLHSPGFPADQVSPPKPDPLAPIRYSCISWVDHLSDSEPSTIIRDKDLQDDGAVHDFIREKYLYWLESLSLLHSMSEGVIAVQKLEALVVGSGYSE</sequence>
<feature type="region of interest" description="Disordered" evidence="2">
    <location>
        <begin position="202"/>
        <end position="239"/>
    </location>
</feature>
<evidence type="ECO:0000256" key="1">
    <source>
        <dbReference type="ARBA" id="ARBA00022737"/>
    </source>
</evidence>
<evidence type="ECO:0000256" key="2">
    <source>
        <dbReference type="SAM" id="MobiDB-lite"/>
    </source>
</evidence>
<dbReference type="PANTHER" id="PTHR10039:SF16">
    <property type="entry name" value="GPI INOSITOL-DEACYLASE"/>
    <property type="match status" value="1"/>
</dbReference>
<dbReference type="Proteomes" id="UP001187682">
    <property type="component" value="Unassembled WGS sequence"/>
</dbReference>
<comment type="caution">
    <text evidence="6">The sequence shown here is derived from an EMBL/GenBank/DDBJ whole genome shotgun (WGS) entry which is preliminary data.</text>
</comment>
<evidence type="ECO:0000259" key="4">
    <source>
        <dbReference type="Pfam" id="PF22939"/>
    </source>
</evidence>
<gene>
    <name evidence="6" type="ORF">DNG_01175</name>
</gene>
<dbReference type="Pfam" id="PF24883">
    <property type="entry name" value="NPHP3_N"/>
    <property type="match status" value="1"/>
</dbReference>